<evidence type="ECO:0000313" key="3">
    <source>
        <dbReference type="Proteomes" id="UP000323166"/>
    </source>
</evidence>
<accession>A0A5S4ZN28</accession>
<evidence type="ECO:0000259" key="1">
    <source>
        <dbReference type="PROSITE" id="PS50887"/>
    </source>
</evidence>
<dbReference type="Proteomes" id="UP000323166">
    <property type="component" value="Unassembled WGS sequence"/>
</dbReference>
<proteinExistence type="predicted"/>
<dbReference type="EMBL" id="VNHM01000027">
    <property type="protein sequence ID" value="TYO92320.1"/>
    <property type="molecule type" value="Genomic_DNA"/>
</dbReference>
<feature type="domain" description="GGDEF" evidence="1">
    <location>
        <begin position="1"/>
        <end position="56"/>
    </location>
</feature>
<dbReference type="InterPro" id="IPR050469">
    <property type="entry name" value="Diguanylate_Cyclase"/>
</dbReference>
<dbReference type="AlphaFoldDB" id="A0A5S4ZN28"/>
<organism evidence="2 3">
    <name type="scientific">Desulfallas thermosapovorans DSM 6562</name>
    <dbReference type="NCBI Taxonomy" id="1121431"/>
    <lineage>
        <taxon>Bacteria</taxon>
        <taxon>Bacillati</taxon>
        <taxon>Bacillota</taxon>
        <taxon>Clostridia</taxon>
        <taxon>Eubacteriales</taxon>
        <taxon>Desulfallaceae</taxon>
        <taxon>Desulfallas</taxon>
    </lineage>
</organism>
<dbReference type="InterPro" id="IPR029787">
    <property type="entry name" value="Nucleotide_cyclase"/>
</dbReference>
<dbReference type="GO" id="GO:0052621">
    <property type="term" value="F:diguanylate cyclase activity"/>
    <property type="evidence" value="ECO:0007669"/>
    <property type="project" value="TreeGrafter"/>
</dbReference>
<evidence type="ECO:0000313" key="2">
    <source>
        <dbReference type="EMBL" id="TYO92320.1"/>
    </source>
</evidence>
<keyword evidence="3" id="KW-1185">Reference proteome</keyword>
<dbReference type="Gene3D" id="3.30.70.270">
    <property type="match status" value="1"/>
</dbReference>
<sequence>MEINGFKEKIKVTVSIGVAAASSKQGIDIHQLINKADMAMYCAKNNGRNRVCQWNQGESSG</sequence>
<gene>
    <name evidence="2" type="ORF">LX24_02886</name>
</gene>
<dbReference type="PROSITE" id="PS50887">
    <property type="entry name" value="GGDEF"/>
    <property type="match status" value="1"/>
</dbReference>
<comment type="caution">
    <text evidence="2">The sequence shown here is derived from an EMBL/GenBank/DDBJ whole genome shotgun (WGS) entry which is preliminary data.</text>
</comment>
<dbReference type="SUPFAM" id="SSF55073">
    <property type="entry name" value="Nucleotide cyclase"/>
    <property type="match status" value="1"/>
</dbReference>
<dbReference type="PANTHER" id="PTHR45138:SF9">
    <property type="entry name" value="DIGUANYLATE CYCLASE DGCM-RELATED"/>
    <property type="match status" value="1"/>
</dbReference>
<dbReference type="PANTHER" id="PTHR45138">
    <property type="entry name" value="REGULATORY COMPONENTS OF SENSORY TRANSDUCTION SYSTEM"/>
    <property type="match status" value="1"/>
</dbReference>
<dbReference type="NCBIfam" id="TIGR00254">
    <property type="entry name" value="GGDEF"/>
    <property type="match status" value="1"/>
</dbReference>
<dbReference type="Pfam" id="PF00990">
    <property type="entry name" value="GGDEF"/>
    <property type="match status" value="1"/>
</dbReference>
<dbReference type="InterPro" id="IPR000160">
    <property type="entry name" value="GGDEF_dom"/>
</dbReference>
<reference evidence="2 3" key="1">
    <citation type="submission" date="2019-07" db="EMBL/GenBank/DDBJ databases">
        <title>Genomic Encyclopedia of Type Strains, Phase I: the one thousand microbial genomes (KMG-I) project.</title>
        <authorList>
            <person name="Kyrpides N."/>
        </authorList>
    </citation>
    <scope>NUCLEOTIDE SEQUENCE [LARGE SCALE GENOMIC DNA]</scope>
    <source>
        <strain evidence="2 3">DSM 6562</strain>
    </source>
</reference>
<name>A0A5S4ZN28_9FIRM</name>
<protein>
    <submittedName>
        <fullName evidence="2">Diguanylate cyclase (GGDEF)-like protein</fullName>
    </submittedName>
</protein>
<dbReference type="InterPro" id="IPR043128">
    <property type="entry name" value="Rev_trsase/Diguanyl_cyclase"/>
</dbReference>